<feature type="non-terminal residue" evidence="3">
    <location>
        <position position="1"/>
    </location>
</feature>
<gene>
    <name evidence="3" type="ORF">ACAOBT_LOCUS27271</name>
</gene>
<feature type="domain" description="BESS" evidence="2">
    <location>
        <begin position="95"/>
        <end position="134"/>
    </location>
</feature>
<reference evidence="3" key="1">
    <citation type="submission" date="2022-03" db="EMBL/GenBank/DDBJ databases">
        <authorList>
            <person name="Sayadi A."/>
        </authorList>
    </citation>
    <scope>NUCLEOTIDE SEQUENCE</scope>
</reference>
<evidence type="ECO:0000259" key="2">
    <source>
        <dbReference type="PROSITE" id="PS51031"/>
    </source>
</evidence>
<comment type="caution">
    <text evidence="3">The sequence shown here is derived from an EMBL/GenBank/DDBJ whole genome shotgun (WGS) entry which is preliminary data.</text>
</comment>
<dbReference type="PROSITE" id="PS51031">
    <property type="entry name" value="BESS"/>
    <property type="match status" value="1"/>
</dbReference>
<dbReference type="Pfam" id="PF02944">
    <property type="entry name" value="BESS"/>
    <property type="match status" value="1"/>
</dbReference>
<sequence length="189" mass="22283">IEENIWTSHYKKYLCRDNLKVIQSDDTQSSIDDAQDNKHSLLNETQDEAEREYEVQIQFQKNIKPRPAGNWNTSKKPRLQEDVDKRILKALENPPDEDEAFLMSITPSVRQMSEDDTLEFRMNVLQLIKKISTCVTKCKRQHLPPTHLHQPLDHQRHLHTVRFKFSIIPVIANMLTIFNRVNSSFYLIT</sequence>
<protein>
    <recommendedName>
        <fullName evidence="2">BESS domain-containing protein</fullName>
    </recommendedName>
</protein>
<comment type="subcellular location">
    <subcellularLocation>
        <location evidence="1">Nucleus</location>
    </subcellularLocation>
</comment>
<dbReference type="AlphaFoldDB" id="A0A9P0LV28"/>
<dbReference type="GO" id="GO:0003677">
    <property type="term" value="F:DNA binding"/>
    <property type="evidence" value="ECO:0007669"/>
    <property type="project" value="InterPro"/>
</dbReference>
<proteinExistence type="predicted"/>
<dbReference type="Proteomes" id="UP001152888">
    <property type="component" value="Unassembled WGS sequence"/>
</dbReference>
<keyword evidence="4" id="KW-1185">Reference proteome</keyword>
<accession>A0A9P0LV28</accession>
<name>A0A9P0LV28_ACAOB</name>
<evidence type="ECO:0000313" key="4">
    <source>
        <dbReference type="Proteomes" id="UP001152888"/>
    </source>
</evidence>
<organism evidence="3 4">
    <name type="scientific">Acanthoscelides obtectus</name>
    <name type="common">Bean weevil</name>
    <name type="synonym">Bruchus obtectus</name>
    <dbReference type="NCBI Taxonomy" id="200917"/>
    <lineage>
        <taxon>Eukaryota</taxon>
        <taxon>Metazoa</taxon>
        <taxon>Ecdysozoa</taxon>
        <taxon>Arthropoda</taxon>
        <taxon>Hexapoda</taxon>
        <taxon>Insecta</taxon>
        <taxon>Pterygota</taxon>
        <taxon>Neoptera</taxon>
        <taxon>Endopterygota</taxon>
        <taxon>Coleoptera</taxon>
        <taxon>Polyphaga</taxon>
        <taxon>Cucujiformia</taxon>
        <taxon>Chrysomeloidea</taxon>
        <taxon>Chrysomelidae</taxon>
        <taxon>Bruchinae</taxon>
        <taxon>Bruchini</taxon>
        <taxon>Acanthoscelides</taxon>
    </lineage>
</organism>
<dbReference type="GO" id="GO:0005634">
    <property type="term" value="C:nucleus"/>
    <property type="evidence" value="ECO:0007669"/>
    <property type="project" value="UniProtKB-SubCell"/>
</dbReference>
<evidence type="ECO:0000256" key="1">
    <source>
        <dbReference type="PROSITE-ProRule" id="PRU00371"/>
    </source>
</evidence>
<dbReference type="EMBL" id="CAKOFQ010007532">
    <property type="protein sequence ID" value="CAH2003212.1"/>
    <property type="molecule type" value="Genomic_DNA"/>
</dbReference>
<dbReference type="OrthoDB" id="8038273at2759"/>
<keyword evidence="1" id="KW-0539">Nucleus</keyword>
<evidence type="ECO:0000313" key="3">
    <source>
        <dbReference type="EMBL" id="CAH2003212.1"/>
    </source>
</evidence>
<dbReference type="InterPro" id="IPR004210">
    <property type="entry name" value="BESS_motif"/>
</dbReference>